<name>A0ABU5QNS4_9BACT</name>
<sequence>MDEQDFDRLFGSQLPNFAGSDWREMEGRLERNDLKRKLTRLMWAIPSIATIMFGVSAVLYHYLNQTQQKVKELENRLVEVHSRYSSKPDTIIQKTIVYDTIYQKVFVTKTIVQVPSTSEKFTNNQDKAYFEKYDNKTTGEQSIIEREKYMGMNKLNFKSPILATSSLDKKNVIESFKSVAMEEDSLVMENHFSIIPKSVSIGALGGIQMPIGNFLERGGGTQIGVRTVLGYHNSKGLERWGVVIDLQKNDLFFENHREEGFGYFDGGFGIGGGGVGGGKKPLKKVDVPQFCAYQVGLGLRYNLLFNQNFKPYFGVNWSVQIPNQYNINYYYEDPTNNQSTSNKQASIANLLGGNVGATYQFSKHLVASAEINYQTQALKNPNPLNAPATLGARLGLFYRFGN</sequence>
<feature type="transmembrane region" description="Helical" evidence="1">
    <location>
        <begin position="41"/>
        <end position="63"/>
    </location>
</feature>
<dbReference type="InterPro" id="IPR011250">
    <property type="entry name" value="OMP/PagP_B-barrel"/>
</dbReference>
<dbReference type="SUPFAM" id="SSF56925">
    <property type="entry name" value="OMPA-like"/>
    <property type="match status" value="1"/>
</dbReference>
<evidence type="ECO:0000313" key="3">
    <source>
        <dbReference type="Proteomes" id="UP001304671"/>
    </source>
</evidence>
<keyword evidence="1" id="KW-1133">Transmembrane helix</keyword>
<proteinExistence type="predicted"/>
<reference evidence="2 3" key="1">
    <citation type="submission" date="2023-12" db="EMBL/GenBank/DDBJ databases">
        <title>Novel species of the genus Arcicella isolated from rivers.</title>
        <authorList>
            <person name="Lu H."/>
        </authorList>
    </citation>
    <scope>NUCLEOTIDE SEQUENCE [LARGE SCALE GENOMIC DNA]</scope>
    <source>
        <strain evidence="2 3">LMG 21963</strain>
    </source>
</reference>
<evidence type="ECO:0000313" key="2">
    <source>
        <dbReference type="EMBL" id="MEA5258721.1"/>
    </source>
</evidence>
<dbReference type="Proteomes" id="UP001304671">
    <property type="component" value="Unassembled WGS sequence"/>
</dbReference>
<dbReference type="EMBL" id="JAYFUL010000020">
    <property type="protein sequence ID" value="MEA5258721.1"/>
    <property type="molecule type" value="Genomic_DNA"/>
</dbReference>
<comment type="caution">
    <text evidence="2">The sequence shown here is derived from an EMBL/GenBank/DDBJ whole genome shotgun (WGS) entry which is preliminary data.</text>
</comment>
<organism evidence="2 3">
    <name type="scientific">Arcicella aquatica</name>
    <dbReference type="NCBI Taxonomy" id="217141"/>
    <lineage>
        <taxon>Bacteria</taxon>
        <taxon>Pseudomonadati</taxon>
        <taxon>Bacteroidota</taxon>
        <taxon>Cytophagia</taxon>
        <taxon>Cytophagales</taxon>
        <taxon>Flectobacillaceae</taxon>
        <taxon>Arcicella</taxon>
    </lineage>
</organism>
<keyword evidence="1" id="KW-0812">Transmembrane</keyword>
<keyword evidence="1" id="KW-0472">Membrane</keyword>
<evidence type="ECO:0008006" key="4">
    <source>
        <dbReference type="Google" id="ProtNLM"/>
    </source>
</evidence>
<dbReference type="RefSeq" id="WP_323250019.1">
    <property type="nucleotide sequence ID" value="NZ_JAYFUL010000020.1"/>
</dbReference>
<keyword evidence="3" id="KW-1185">Reference proteome</keyword>
<protein>
    <recommendedName>
        <fullName evidence="4">Outer membrane protein beta-barrel domain-containing protein</fullName>
    </recommendedName>
</protein>
<gene>
    <name evidence="2" type="ORF">VB264_13070</name>
</gene>
<accession>A0ABU5QNS4</accession>
<evidence type="ECO:0000256" key="1">
    <source>
        <dbReference type="SAM" id="Phobius"/>
    </source>
</evidence>